<gene>
    <name evidence="6" type="ORF">SAMN05443661_13117</name>
</gene>
<name>A0A1I3RGZ2_9EURY</name>
<dbReference type="UniPathway" id="UPA00299"/>
<evidence type="ECO:0000256" key="1">
    <source>
        <dbReference type="ARBA" id="ARBA00005199"/>
    </source>
</evidence>
<protein>
    <recommendedName>
        <fullName evidence="4">Trehalose 6-phosphate phosphatase</fullName>
        <ecNumber evidence="4">3.1.3.12</ecNumber>
    </recommendedName>
</protein>
<dbReference type="InterPro" id="IPR003337">
    <property type="entry name" value="Trehalose_PPase"/>
</dbReference>
<accession>A0A1I3RGZ2</accession>
<comment type="function">
    <text evidence="4">Removes the phosphate from trehalose 6-phosphate to produce free trehalose.</text>
</comment>
<dbReference type="OMA" id="PTPREVW"/>
<evidence type="ECO:0000256" key="4">
    <source>
        <dbReference type="RuleBase" id="RU361117"/>
    </source>
</evidence>
<dbReference type="GeneID" id="14209294"/>
<dbReference type="GO" id="GO:0004805">
    <property type="term" value="F:trehalose-phosphatase activity"/>
    <property type="evidence" value="ECO:0007669"/>
    <property type="project" value="UniProtKB-EC"/>
</dbReference>
<dbReference type="Pfam" id="PF02358">
    <property type="entry name" value="Trehalose_PPase"/>
    <property type="match status" value="1"/>
</dbReference>
<dbReference type="InterPro" id="IPR044651">
    <property type="entry name" value="OTSB-like"/>
</dbReference>
<dbReference type="GO" id="GO:0005992">
    <property type="term" value="P:trehalose biosynthetic process"/>
    <property type="evidence" value="ECO:0007669"/>
    <property type="project" value="UniProtKB-UniPathway"/>
</dbReference>
<dbReference type="NCBIfam" id="TIGR00685">
    <property type="entry name" value="T6PP"/>
    <property type="match status" value="1"/>
</dbReference>
<dbReference type="PANTHER" id="PTHR43768:SF3">
    <property type="entry name" value="TREHALOSE 6-PHOSPHATE PHOSPHATASE"/>
    <property type="match status" value="1"/>
</dbReference>
<evidence type="ECO:0000256" key="3">
    <source>
        <dbReference type="ARBA" id="ARBA00022801"/>
    </source>
</evidence>
<dbReference type="SUPFAM" id="SSF56784">
    <property type="entry name" value="HAD-like"/>
    <property type="match status" value="1"/>
</dbReference>
<dbReference type="Gene3D" id="3.30.70.1020">
    <property type="entry name" value="Trehalose-6-phosphate phosphatase related protein, domain 2"/>
    <property type="match status" value="1"/>
</dbReference>
<reference evidence="6 7" key="1">
    <citation type="submission" date="2016-10" db="EMBL/GenBank/DDBJ databases">
        <authorList>
            <person name="de Groot N.N."/>
        </authorList>
    </citation>
    <scope>NUCLEOTIDE SEQUENCE [LARGE SCALE GENOMIC DNA]</scope>
    <source>
        <strain evidence="6 7">SP2</strain>
    </source>
</reference>
<dbReference type="Gene3D" id="3.40.50.1000">
    <property type="entry name" value="HAD superfamily/HAD-like"/>
    <property type="match status" value="1"/>
</dbReference>
<keyword evidence="3 4" id="KW-0378">Hydrolase</keyword>
<dbReference type="InterPro" id="IPR006379">
    <property type="entry name" value="HAD-SF_hydro_IIB"/>
</dbReference>
<comment type="similarity">
    <text evidence="2 4">Belongs to the trehalose phosphatase family.</text>
</comment>
<evidence type="ECO:0000313" key="6">
    <source>
        <dbReference type="EMBL" id="SFJ45904.1"/>
    </source>
</evidence>
<dbReference type="AlphaFoldDB" id="A0A1I3RGZ2"/>
<organism evidence="6 7">
    <name type="scientific">Natronobacterium gregoryi</name>
    <dbReference type="NCBI Taxonomy" id="44930"/>
    <lineage>
        <taxon>Archaea</taxon>
        <taxon>Methanobacteriati</taxon>
        <taxon>Methanobacteriota</taxon>
        <taxon>Stenosarchaea group</taxon>
        <taxon>Halobacteria</taxon>
        <taxon>Halobacteriales</taxon>
        <taxon>Natrialbaceae</taxon>
        <taxon>Natronobacterium</taxon>
    </lineage>
</organism>
<dbReference type="GO" id="GO:0046872">
    <property type="term" value="F:metal ion binding"/>
    <property type="evidence" value="ECO:0007669"/>
    <property type="project" value="UniProtKB-KW"/>
</dbReference>
<evidence type="ECO:0000256" key="5">
    <source>
        <dbReference type="SAM" id="MobiDB-lite"/>
    </source>
</evidence>
<evidence type="ECO:0000313" key="7">
    <source>
        <dbReference type="Proteomes" id="UP000182829"/>
    </source>
</evidence>
<sequence>MTGGSSSTAEKTEGGSIPPPLDERLPRLRNALADAERLLICLDFDGTLAPIVETPDEAVPTDEMQAAVTALADAPAVTTAIVSGRALRDVRGRIDGPAIYAGNHGLELARDGSIAVHPIGRKRARRIETVCTTLETVLAPIPNYRIENKRLTGTVHFRSVPEAAHAVVAAHTRRVVDWIASDDLEISTGKCILEIEPSIPWGKGNAVELIAAELPSETLSIYVGDDVTDESAFRAVEPDGFGIRVGGPEPSASSCRVRSPGEVTAFLTWLESVGVELVRTGMAGASGAPNRSPSIDRAGENGWWE</sequence>
<dbReference type="Proteomes" id="UP000182829">
    <property type="component" value="Unassembled WGS sequence"/>
</dbReference>
<proteinExistence type="inferred from homology"/>
<keyword evidence="4" id="KW-0460">Magnesium</keyword>
<dbReference type="InterPro" id="IPR036412">
    <property type="entry name" value="HAD-like_sf"/>
</dbReference>
<comment type="catalytic activity">
    <reaction evidence="4">
        <text>alpha,alpha-trehalose 6-phosphate + H2O = alpha,alpha-trehalose + phosphate</text>
        <dbReference type="Rhea" id="RHEA:23420"/>
        <dbReference type="ChEBI" id="CHEBI:15377"/>
        <dbReference type="ChEBI" id="CHEBI:16551"/>
        <dbReference type="ChEBI" id="CHEBI:43474"/>
        <dbReference type="ChEBI" id="CHEBI:58429"/>
        <dbReference type="EC" id="3.1.3.12"/>
    </reaction>
</comment>
<comment type="cofactor">
    <cofactor evidence="4">
        <name>Mg(2+)</name>
        <dbReference type="ChEBI" id="CHEBI:18420"/>
    </cofactor>
</comment>
<dbReference type="InterPro" id="IPR023214">
    <property type="entry name" value="HAD_sf"/>
</dbReference>
<dbReference type="EC" id="3.1.3.12" evidence="4"/>
<dbReference type="NCBIfam" id="TIGR01484">
    <property type="entry name" value="HAD-SF-IIB"/>
    <property type="match status" value="1"/>
</dbReference>
<feature type="region of interest" description="Disordered" evidence="5">
    <location>
        <begin position="1"/>
        <end position="23"/>
    </location>
</feature>
<dbReference type="RefSeq" id="WP_005576896.1">
    <property type="nucleotide sequence ID" value="NZ_FORO01000031.1"/>
</dbReference>
<dbReference type="OrthoDB" id="70105at2157"/>
<dbReference type="EMBL" id="FORO01000031">
    <property type="protein sequence ID" value="SFJ45904.1"/>
    <property type="molecule type" value="Genomic_DNA"/>
</dbReference>
<comment type="pathway">
    <text evidence="1 4">Glycan biosynthesis; trehalose biosynthesis.</text>
</comment>
<evidence type="ECO:0000256" key="2">
    <source>
        <dbReference type="ARBA" id="ARBA00008770"/>
    </source>
</evidence>
<feature type="region of interest" description="Disordered" evidence="5">
    <location>
        <begin position="283"/>
        <end position="305"/>
    </location>
</feature>
<dbReference type="PANTHER" id="PTHR43768">
    <property type="entry name" value="TREHALOSE 6-PHOSPHATE PHOSPHATASE"/>
    <property type="match status" value="1"/>
</dbReference>
<keyword evidence="4" id="KW-0479">Metal-binding</keyword>